<comment type="caution">
    <text evidence="2">The sequence shown here is derived from an EMBL/GenBank/DDBJ whole genome shotgun (WGS) entry which is preliminary data.</text>
</comment>
<dbReference type="PANTHER" id="PTHR10953">
    <property type="entry name" value="UBIQUITIN-ACTIVATING ENZYME E1"/>
    <property type="match status" value="1"/>
</dbReference>
<gene>
    <name evidence="2" type="ORF">LZZ85_07350</name>
</gene>
<dbReference type="InterPro" id="IPR001763">
    <property type="entry name" value="Rhodanese-like_dom"/>
</dbReference>
<reference evidence="2" key="1">
    <citation type="submission" date="2022-01" db="EMBL/GenBank/DDBJ databases">
        <authorList>
            <person name="Jo J.-H."/>
            <person name="Im W.-T."/>
        </authorList>
    </citation>
    <scope>NUCLEOTIDE SEQUENCE</scope>
    <source>
        <strain evidence="2">NA20</strain>
    </source>
</reference>
<dbReference type="Pfam" id="PF00899">
    <property type="entry name" value="ThiF"/>
    <property type="match status" value="1"/>
</dbReference>
<dbReference type="InterPro" id="IPR000594">
    <property type="entry name" value="ThiF_NAD_FAD-bd"/>
</dbReference>
<dbReference type="RefSeq" id="WP_237870165.1">
    <property type="nucleotide sequence ID" value="NZ_JAKLTR010000003.1"/>
</dbReference>
<dbReference type="EMBL" id="JAKLTR010000003">
    <property type="protein sequence ID" value="MCG2614091.1"/>
    <property type="molecule type" value="Genomic_DNA"/>
</dbReference>
<dbReference type="InterPro" id="IPR035985">
    <property type="entry name" value="Ubiquitin-activating_enz"/>
</dbReference>
<feature type="domain" description="Rhodanese" evidence="1">
    <location>
        <begin position="279"/>
        <end position="363"/>
    </location>
</feature>
<dbReference type="PANTHER" id="PTHR10953:SF102">
    <property type="entry name" value="ADENYLYLTRANSFERASE AND SULFURTRANSFERASE MOCS3"/>
    <property type="match status" value="1"/>
</dbReference>
<dbReference type="Pfam" id="PF00581">
    <property type="entry name" value="Rhodanese"/>
    <property type="match status" value="1"/>
</dbReference>
<dbReference type="PROSITE" id="PS50206">
    <property type="entry name" value="RHODANESE_3"/>
    <property type="match status" value="1"/>
</dbReference>
<evidence type="ECO:0000313" key="2">
    <source>
        <dbReference type="EMBL" id="MCG2614091.1"/>
    </source>
</evidence>
<dbReference type="Gene3D" id="3.40.250.10">
    <property type="entry name" value="Rhodanese-like domain"/>
    <property type="match status" value="1"/>
</dbReference>
<dbReference type="Proteomes" id="UP001165367">
    <property type="component" value="Unassembled WGS sequence"/>
</dbReference>
<keyword evidence="3" id="KW-1185">Reference proteome</keyword>
<dbReference type="InterPro" id="IPR045886">
    <property type="entry name" value="ThiF/MoeB/HesA"/>
</dbReference>
<dbReference type="CDD" id="cd00757">
    <property type="entry name" value="ThiF_MoeB_HesA_family"/>
    <property type="match status" value="1"/>
</dbReference>
<evidence type="ECO:0000259" key="1">
    <source>
        <dbReference type="PROSITE" id="PS50206"/>
    </source>
</evidence>
<accession>A0ABS9KP33</accession>
<dbReference type="SUPFAM" id="SSF69572">
    <property type="entry name" value="Activating enzymes of the ubiquitin-like proteins"/>
    <property type="match status" value="1"/>
</dbReference>
<organism evidence="2 3">
    <name type="scientific">Terrimonas ginsenosidimutans</name>
    <dbReference type="NCBI Taxonomy" id="2908004"/>
    <lineage>
        <taxon>Bacteria</taxon>
        <taxon>Pseudomonadati</taxon>
        <taxon>Bacteroidota</taxon>
        <taxon>Chitinophagia</taxon>
        <taxon>Chitinophagales</taxon>
        <taxon>Chitinophagaceae</taxon>
        <taxon>Terrimonas</taxon>
    </lineage>
</organism>
<proteinExistence type="predicted"/>
<dbReference type="InterPro" id="IPR036873">
    <property type="entry name" value="Rhodanese-like_dom_sf"/>
</dbReference>
<sequence>MEINSSHNRYHRQLILPGFGKEAQEKLRNARVLVVGAGGLGCPVLMNLTGMGVGEIGIIDNGIVELSNLHRQLLYDMNDIGEFKTTAASKKLQRMNPEIRISSQSIMLTNDHALKTLEYYDLVVDCTDNFPTRYMLTDACWLLKKPMVFGAVARYDGQVAVFHKNVTYRDLFPEPPSEGEVPDCNEAGVLGVLPNIIGNIMAAECIKAITGIGEILSGKLFTYSALTNDSLIVEINASANKKLQQPQSAGEFEAMNYPALCATRTEIEIDKDQFEKLIQQKDVLLIDVREPDEVPQLNIHHKRIPLNELMGMSLEENKTVVFICQSGKRSIRAVRICEESNPALAGNIFSLAGGINSLHEKFKTN</sequence>
<dbReference type="SMART" id="SM00450">
    <property type="entry name" value="RHOD"/>
    <property type="match status" value="1"/>
</dbReference>
<name>A0ABS9KP33_9BACT</name>
<dbReference type="Gene3D" id="3.40.50.720">
    <property type="entry name" value="NAD(P)-binding Rossmann-like Domain"/>
    <property type="match status" value="1"/>
</dbReference>
<evidence type="ECO:0000313" key="3">
    <source>
        <dbReference type="Proteomes" id="UP001165367"/>
    </source>
</evidence>
<protein>
    <submittedName>
        <fullName evidence="2">HesA/MoeB/ThiF family protein</fullName>
    </submittedName>
</protein>
<dbReference type="CDD" id="cd00158">
    <property type="entry name" value="RHOD"/>
    <property type="match status" value="1"/>
</dbReference>